<dbReference type="InterPro" id="IPR012429">
    <property type="entry name" value="HGSNAT_cat"/>
</dbReference>
<proteinExistence type="predicted"/>
<evidence type="ECO:0000256" key="1">
    <source>
        <dbReference type="SAM" id="Phobius"/>
    </source>
</evidence>
<dbReference type="AlphaFoldDB" id="A0A1M6S6Y1"/>
<dbReference type="Proteomes" id="UP000183997">
    <property type="component" value="Unassembled WGS sequence"/>
</dbReference>
<feature type="transmembrane region" description="Helical" evidence="1">
    <location>
        <begin position="206"/>
        <end position="225"/>
    </location>
</feature>
<evidence type="ECO:0000313" key="3">
    <source>
        <dbReference type="EMBL" id="SHK40267.1"/>
    </source>
</evidence>
<feature type="transmembrane region" description="Helical" evidence="1">
    <location>
        <begin position="12"/>
        <end position="29"/>
    </location>
</feature>
<evidence type="ECO:0000313" key="4">
    <source>
        <dbReference type="Proteomes" id="UP000183997"/>
    </source>
</evidence>
<name>A0A1M6S6Y1_9FIRM</name>
<feature type="transmembrane region" description="Helical" evidence="1">
    <location>
        <begin position="75"/>
        <end position="92"/>
    </location>
</feature>
<accession>A0A1M6S6Y1</accession>
<keyword evidence="1" id="KW-0472">Membrane</keyword>
<dbReference type="EMBL" id="FRAR01000012">
    <property type="protein sequence ID" value="SHK40267.1"/>
    <property type="molecule type" value="Genomic_DNA"/>
</dbReference>
<feature type="transmembrane region" description="Helical" evidence="1">
    <location>
        <begin position="45"/>
        <end position="63"/>
    </location>
</feature>
<feature type="domain" description="Heparan-alpha-glucosaminide N-acetyltransferase catalytic" evidence="2">
    <location>
        <begin position="7"/>
        <end position="216"/>
    </location>
</feature>
<reference evidence="4" key="1">
    <citation type="submission" date="2016-11" db="EMBL/GenBank/DDBJ databases">
        <authorList>
            <person name="Varghese N."/>
            <person name="Submissions S."/>
        </authorList>
    </citation>
    <scope>NUCLEOTIDE SEQUENCE [LARGE SCALE GENOMIC DNA]</scope>
    <source>
        <strain evidence="4">DSM 10349</strain>
    </source>
</reference>
<keyword evidence="4" id="KW-1185">Reference proteome</keyword>
<feature type="transmembrane region" description="Helical" evidence="1">
    <location>
        <begin position="98"/>
        <end position="116"/>
    </location>
</feature>
<protein>
    <submittedName>
        <fullName evidence="3">Uncharacterized membrane protein</fullName>
    </submittedName>
</protein>
<dbReference type="Pfam" id="PF07786">
    <property type="entry name" value="HGSNAT_cat"/>
    <property type="match status" value="1"/>
</dbReference>
<evidence type="ECO:0000259" key="2">
    <source>
        <dbReference type="Pfam" id="PF07786"/>
    </source>
</evidence>
<dbReference type="STRING" id="1121421.SAMN02745123_01753"/>
<keyword evidence="1" id="KW-0812">Transmembrane</keyword>
<feature type="transmembrane region" description="Helical" evidence="1">
    <location>
        <begin position="163"/>
        <end position="185"/>
    </location>
</feature>
<dbReference type="RefSeq" id="WP_072913185.1">
    <property type="nucleotide sequence ID" value="NZ_FRAR01000012.1"/>
</dbReference>
<gene>
    <name evidence="3" type="ORF">SAMN02745123_01753</name>
</gene>
<feature type="transmembrane region" description="Helical" evidence="1">
    <location>
        <begin position="123"/>
        <end position="143"/>
    </location>
</feature>
<organism evidence="3 4">
    <name type="scientific">Desulforamulus aeronauticus DSM 10349</name>
    <dbReference type="NCBI Taxonomy" id="1121421"/>
    <lineage>
        <taxon>Bacteria</taxon>
        <taxon>Bacillati</taxon>
        <taxon>Bacillota</taxon>
        <taxon>Clostridia</taxon>
        <taxon>Eubacteriales</taxon>
        <taxon>Peptococcaceae</taxon>
        <taxon>Desulforamulus</taxon>
    </lineage>
</organism>
<dbReference type="OrthoDB" id="9807591at2"/>
<sequence length="226" mass="25773">MKSSRVRIWELDFLRGVAILLMVIFHFIYDLNAFYQVPIQYDQGLVYYIGKAAATLFIIIAGISSSLSRSNIKRGIKLLLWGMVITLATAITVPGSNIIFGILHFLGASILLYPLFKRQKPLLLLFEGTVIILAGIALDNITISNNWLAPLGLPAEDFVSVDYYPLMPWFGLFLYGVAWGQILYHDKKSLFYFRPRYSLLSTLGKHSLLIYLIHQPVLLLFFYLIF</sequence>
<keyword evidence="1" id="KW-1133">Transmembrane helix</keyword>